<dbReference type="EMBL" id="LWMS01000019">
    <property type="protein sequence ID" value="PWL08422.1"/>
    <property type="molecule type" value="Genomic_DNA"/>
</dbReference>
<reference evidence="1 3" key="2">
    <citation type="journal article" date="2017" name="BMC Genomics">
        <title>Genomic analysis of methanogenic archaea reveals a shift towards energy conservation.</title>
        <authorList>
            <person name="Gilmore S.P."/>
            <person name="Henske J.K."/>
            <person name="Sexton J.A."/>
            <person name="Solomon K.V."/>
            <person name="Seppala S."/>
            <person name="Yoo J.I."/>
            <person name="Huyett L.M."/>
            <person name="Pressman A."/>
            <person name="Cogan J.Z."/>
            <person name="Kivenson V."/>
            <person name="Peng X."/>
            <person name="Tan Y."/>
            <person name="Valentine D.L."/>
            <person name="O'Malley M.A."/>
        </authorList>
    </citation>
    <scope>NUCLEOTIDE SEQUENCE [LARGE SCALE GENOMIC DNA]</scope>
    <source>
        <strain evidence="1 3">1R-7</strain>
    </source>
</reference>
<gene>
    <name evidence="1" type="ORF">ASJ82_02355</name>
    <name evidence="2" type="ORF">MSCUN_06720</name>
</gene>
<reference evidence="2 4" key="1">
    <citation type="submission" date="2016-04" db="EMBL/GenBank/DDBJ databases">
        <title>Genome sequence of Methanosphaera cuniculi DSM 4103.</title>
        <authorList>
            <person name="Poehlein A."/>
            <person name="Seedorf H."/>
            <person name="Daniel R."/>
        </authorList>
    </citation>
    <scope>NUCLEOTIDE SEQUENCE [LARGE SCALE GENOMIC DNA]</scope>
    <source>
        <strain evidence="2 4">DSM 4103</strain>
    </source>
</reference>
<name>A0A2A2HDH8_9EURY</name>
<keyword evidence="3" id="KW-1185">Reference proteome</keyword>
<evidence type="ECO:0000313" key="4">
    <source>
        <dbReference type="Proteomes" id="UP000246004"/>
    </source>
</evidence>
<dbReference type="AlphaFoldDB" id="A0A2A2HDH8"/>
<dbReference type="Proteomes" id="UP000217528">
    <property type="component" value="Unassembled WGS sequence"/>
</dbReference>
<dbReference type="EMBL" id="LMVN01000015">
    <property type="protein sequence ID" value="PAV07435.1"/>
    <property type="molecule type" value="Genomic_DNA"/>
</dbReference>
<evidence type="ECO:0000313" key="2">
    <source>
        <dbReference type="EMBL" id="PWL08422.1"/>
    </source>
</evidence>
<evidence type="ECO:0000313" key="1">
    <source>
        <dbReference type="EMBL" id="PAV07435.1"/>
    </source>
</evidence>
<organism evidence="1 3">
    <name type="scientific">Methanosphaera cuniculi</name>
    <dbReference type="NCBI Taxonomy" id="1077256"/>
    <lineage>
        <taxon>Archaea</taxon>
        <taxon>Methanobacteriati</taxon>
        <taxon>Methanobacteriota</taxon>
        <taxon>Methanomada group</taxon>
        <taxon>Methanobacteria</taxon>
        <taxon>Methanobacteriales</taxon>
        <taxon>Methanobacteriaceae</taxon>
        <taxon>Methanosphaera</taxon>
    </lineage>
</organism>
<evidence type="ECO:0000313" key="3">
    <source>
        <dbReference type="Proteomes" id="UP000217528"/>
    </source>
</evidence>
<proteinExistence type="predicted"/>
<protein>
    <submittedName>
        <fullName evidence="1">Uncharacterized protein</fullName>
    </submittedName>
</protein>
<comment type="caution">
    <text evidence="1">The sequence shown here is derived from an EMBL/GenBank/DDBJ whole genome shotgun (WGS) entry which is preliminary data.</text>
</comment>
<accession>A0A2A2HDH8</accession>
<sequence>MLDKDQKSRVMRIISTPEFKNKVFLINTCQFLFNYYLRMYRNTKNTSEDIMYLVDGEYKLTLDEKKRILKAHRFGVVLEPLSLDIIHDPPPWMCKNNQQ</sequence>
<dbReference type="Proteomes" id="UP000246004">
    <property type="component" value="Unassembled WGS sequence"/>
</dbReference>